<dbReference type="Proteomes" id="UP000220841">
    <property type="component" value="Unassembled WGS sequence"/>
</dbReference>
<organism evidence="1 2">
    <name type="scientific">Bacillus toyonensis</name>
    <dbReference type="NCBI Taxonomy" id="155322"/>
    <lineage>
        <taxon>Bacteria</taxon>
        <taxon>Bacillati</taxon>
        <taxon>Bacillota</taxon>
        <taxon>Bacilli</taxon>
        <taxon>Bacillales</taxon>
        <taxon>Bacillaceae</taxon>
        <taxon>Bacillus</taxon>
        <taxon>Bacillus cereus group</taxon>
    </lineage>
</organism>
<reference evidence="1 2" key="1">
    <citation type="submission" date="2017-09" db="EMBL/GenBank/DDBJ databases">
        <title>Large-scale bioinformatics analysis of Bacillus genomes uncovers conserved roles of natural products in bacterial physiology.</title>
        <authorList>
            <consortium name="Agbiome Team Llc"/>
            <person name="Bleich R.M."/>
            <person name="Grubbs K.J."/>
            <person name="Santa Maria K.C."/>
            <person name="Allen S.E."/>
            <person name="Farag S."/>
            <person name="Shank E.A."/>
            <person name="Bowers A."/>
        </authorList>
    </citation>
    <scope>NUCLEOTIDE SEQUENCE [LARGE SCALE GENOMIC DNA]</scope>
    <source>
        <strain evidence="1 2">AFS021349</strain>
    </source>
</reference>
<dbReference type="AlphaFoldDB" id="A0A2A8HDE3"/>
<dbReference type="EMBL" id="NUBY01000076">
    <property type="protein sequence ID" value="PEQ04855.1"/>
    <property type="molecule type" value="Genomic_DNA"/>
</dbReference>
<comment type="caution">
    <text evidence="1">The sequence shown here is derived from an EMBL/GenBank/DDBJ whole genome shotgun (WGS) entry which is preliminary data.</text>
</comment>
<evidence type="ECO:0000313" key="2">
    <source>
        <dbReference type="Proteomes" id="UP000220841"/>
    </source>
</evidence>
<gene>
    <name evidence="1" type="ORF">CN585_16675</name>
</gene>
<name>A0A2A8HDE3_9BACI</name>
<proteinExistence type="predicted"/>
<dbReference type="RefSeq" id="WP_098226753.1">
    <property type="nucleotide sequence ID" value="NZ_NUBY01000076.1"/>
</dbReference>
<sequence length="149" mass="17214">MFIKGYIREHLFQLPTKDNAILEGRIEKKINEAINDRSEMGKVYPLTKIEGNENIVIEKQKTSIFLLNLLLSVLQHKDKAITVKENYDDTFIISQLEKETSLKLQDMSFSDLEKKVMEYLTPSIPSILENVEFNLAWVEKAHKESNGKG</sequence>
<protein>
    <submittedName>
        <fullName evidence="1">Uncharacterized protein</fullName>
    </submittedName>
</protein>
<evidence type="ECO:0000313" key="1">
    <source>
        <dbReference type="EMBL" id="PEQ04855.1"/>
    </source>
</evidence>
<accession>A0A2A8HDE3</accession>